<comment type="caution">
    <text evidence="1">The sequence shown here is derived from an EMBL/GenBank/DDBJ whole genome shotgun (WGS) entry which is preliminary data.</text>
</comment>
<dbReference type="Pfam" id="PF06153">
    <property type="entry name" value="CdAMP_rec"/>
    <property type="match status" value="1"/>
</dbReference>
<gene>
    <name evidence="1" type="ORF">F130042H8_10270</name>
</gene>
<dbReference type="EMBL" id="BAABXL010000001">
    <property type="protein sequence ID" value="GAA6267967.1"/>
    <property type="molecule type" value="Genomic_DNA"/>
</dbReference>
<name>A0ABQ0AVI1_9FIRM</name>
<keyword evidence="2" id="KW-1185">Reference proteome</keyword>
<sequence>MVKLLIIVVQEQDFPRLSSAFTHNHVLATKFCTEGLYLNKKNITLMVCIPKEREEEILNYIRSSCTEREEERQVSEFNGMTMVDVTKSVKVGGATVFFMDVDRMNKY</sequence>
<dbReference type="InterPro" id="IPR015867">
    <property type="entry name" value="N-reg_PII/ATP_PRibTrfase_C"/>
</dbReference>
<dbReference type="Proteomes" id="UP001600894">
    <property type="component" value="Unassembled WGS sequence"/>
</dbReference>
<dbReference type="PANTHER" id="PTHR38456:SF1">
    <property type="entry name" value="CYCLIC DI-AMP RECEPTOR A"/>
    <property type="match status" value="1"/>
</dbReference>
<reference evidence="1 2" key="1">
    <citation type="submission" date="2024-04" db="EMBL/GenBank/DDBJ databases">
        <title>Defined microbial consortia suppress multidrug-resistant proinflammatory Enterobacteriaceae via ecological control.</title>
        <authorList>
            <person name="Furuichi M."/>
            <person name="Kawaguchi T."/>
            <person name="Pust M."/>
            <person name="Yasuma K."/>
            <person name="Plichta D."/>
            <person name="Hasegawa N."/>
            <person name="Ohya T."/>
            <person name="Bhattarai S."/>
            <person name="Sasajima S."/>
            <person name="Aoto Y."/>
            <person name="Tuganbaev T."/>
            <person name="Yaginuma M."/>
            <person name="Ueda M."/>
            <person name="Okahashi N."/>
            <person name="Amafuji K."/>
            <person name="Kiridooshi Y."/>
            <person name="Sugita K."/>
            <person name="Strazar M."/>
            <person name="Skelly A."/>
            <person name="Suda W."/>
            <person name="Hattori M."/>
            <person name="Nakamoto N."/>
            <person name="Caballero S."/>
            <person name="Norman J."/>
            <person name="Olle B."/>
            <person name="Tanoue T."/>
            <person name="Arita M."/>
            <person name="Bucci V."/>
            <person name="Atarashi K."/>
            <person name="Xavier R."/>
            <person name="Honda K."/>
        </authorList>
    </citation>
    <scope>NUCLEOTIDE SEQUENCE [LARGE SCALE GENOMIC DNA]</scope>
    <source>
        <strain evidence="2">f13</strain>
    </source>
</reference>
<accession>A0ABQ0AVI1</accession>
<dbReference type="Gene3D" id="3.30.70.120">
    <property type="match status" value="1"/>
</dbReference>
<protein>
    <submittedName>
        <fullName evidence="1">Cyclic-di-AMP receptor</fullName>
    </submittedName>
</protein>
<dbReference type="PANTHER" id="PTHR38456">
    <property type="entry name" value="CYCLIC DI-AMP RECEPTOR A"/>
    <property type="match status" value="1"/>
</dbReference>
<proteinExistence type="predicted"/>
<dbReference type="RefSeq" id="WP_390469403.1">
    <property type="nucleotide sequence ID" value="NZ_BAABXL010000001.1"/>
</dbReference>
<evidence type="ECO:0000313" key="2">
    <source>
        <dbReference type="Proteomes" id="UP001600894"/>
    </source>
</evidence>
<keyword evidence="1" id="KW-0675">Receptor</keyword>
<organism evidence="1 2">
    <name type="scientific">Enterocloster alcoholdehydrogenati</name>
    <dbReference type="NCBI Taxonomy" id="2547410"/>
    <lineage>
        <taxon>Bacteria</taxon>
        <taxon>Bacillati</taxon>
        <taxon>Bacillota</taxon>
        <taxon>Clostridia</taxon>
        <taxon>Lachnospirales</taxon>
        <taxon>Lachnospiraceae</taxon>
        <taxon>Enterocloster</taxon>
    </lineage>
</organism>
<evidence type="ECO:0000313" key="1">
    <source>
        <dbReference type="EMBL" id="GAA6267967.1"/>
    </source>
</evidence>
<dbReference type="InterPro" id="IPR010375">
    <property type="entry name" value="CdAMP_rec"/>
</dbReference>